<protein>
    <recommendedName>
        <fullName evidence="3">F-box domain-containing protein</fullName>
    </recommendedName>
</protein>
<organism evidence="1 2">
    <name type="scientific">Antrodiella citrinella</name>
    <dbReference type="NCBI Taxonomy" id="2447956"/>
    <lineage>
        <taxon>Eukaryota</taxon>
        <taxon>Fungi</taxon>
        <taxon>Dikarya</taxon>
        <taxon>Basidiomycota</taxon>
        <taxon>Agaricomycotina</taxon>
        <taxon>Agaricomycetes</taxon>
        <taxon>Polyporales</taxon>
        <taxon>Steccherinaceae</taxon>
        <taxon>Antrodiella</taxon>
    </lineage>
</organism>
<dbReference type="Proteomes" id="UP000308730">
    <property type="component" value="Unassembled WGS sequence"/>
</dbReference>
<gene>
    <name evidence="1" type="ORF">EUX98_g4399</name>
</gene>
<keyword evidence="2" id="KW-1185">Reference proteome</keyword>
<evidence type="ECO:0000313" key="2">
    <source>
        <dbReference type="Proteomes" id="UP000308730"/>
    </source>
</evidence>
<comment type="caution">
    <text evidence="1">The sequence shown here is derived from an EMBL/GenBank/DDBJ whole genome shotgun (WGS) entry which is preliminary data.</text>
</comment>
<reference evidence="1 2" key="1">
    <citation type="submission" date="2019-02" db="EMBL/GenBank/DDBJ databases">
        <title>Genome sequencing of the rare red list fungi Antrodiella citrinella (Flaviporus citrinellus).</title>
        <authorList>
            <person name="Buettner E."/>
            <person name="Kellner H."/>
        </authorList>
    </citation>
    <scope>NUCLEOTIDE SEQUENCE [LARGE SCALE GENOMIC DNA]</scope>
    <source>
        <strain evidence="1 2">DSM 108506</strain>
    </source>
</reference>
<accession>A0A4S4MU30</accession>
<dbReference type="OrthoDB" id="2921803at2759"/>
<evidence type="ECO:0000313" key="1">
    <source>
        <dbReference type="EMBL" id="THH29796.1"/>
    </source>
</evidence>
<proteinExistence type="predicted"/>
<name>A0A4S4MU30_9APHY</name>
<sequence>MFFTRALNKRKVKRSLERTFKKLLVKRRKERKANRRRGRNMGPELPMELLDMIMYHNHEDKAALMASSMVSSQWQGPAQRRLFHSIKITIGYDHTPPDCELGFYFEFFSDVPTLGAFVATLHISAAHRFTRSLLADSDSTIARLVGVLPTLQLLSFENISSTPRGSPQTGSLLIKNLTLRSISSINMRKADQQEFLKLFSVQETLELNLTYVSAPNGGPHIARSMPVRHLKIKNSLDCFPCFDRGTSFPRLRALSFDVTNVGRGNLFNLDPLQLITNSTLIHYYDKMNRFMRRYGANLEFFRLNMRHLITAVVALEDRQWTVFQLDAVCPNLQSLHIGFELGLKTGGSLEPLLMSELTCTIDFLITIISSAPRTLTTVVFGISMTLSPPGESDKKPPADTVAETNRQWKRLAQALEPARFGRLTAVRFVQPQVRSSLSEFKEPLDPVYQQLLAGNFENLNKKGLLCFE</sequence>
<dbReference type="AlphaFoldDB" id="A0A4S4MU30"/>
<dbReference type="EMBL" id="SGPM01000107">
    <property type="protein sequence ID" value="THH29796.1"/>
    <property type="molecule type" value="Genomic_DNA"/>
</dbReference>
<evidence type="ECO:0008006" key="3">
    <source>
        <dbReference type="Google" id="ProtNLM"/>
    </source>
</evidence>